<feature type="region of interest" description="Disordered" evidence="7">
    <location>
        <begin position="27"/>
        <end position="61"/>
    </location>
</feature>
<keyword evidence="10" id="KW-1185">Reference proteome</keyword>
<dbReference type="InterPro" id="IPR025830">
    <property type="entry name" value="DNA_bnd_dom_ovate"/>
</dbReference>
<evidence type="ECO:0000256" key="7">
    <source>
        <dbReference type="SAM" id="MobiDB-lite"/>
    </source>
</evidence>
<evidence type="ECO:0000313" key="10">
    <source>
        <dbReference type="Proteomes" id="UP000195402"/>
    </source>
</evidence>
<dbReference type="GO" id="GO:0003677">
    <property type="term" value="F:DNA binding"/>
    <property type="evidence" value="ECO:0007669"/>
    <property type="project" value="InterPro"/>
</dbReference>
<dbReference type="GO" id="GO:0005634">
    <property type="term" value="C:nucleus"/>
    <property type="evidence" value="ECO:0007669"/>
    <property type="project" value="UniProtKB-SubCell"/>
</dbReference>
<reference evidence="9 10" key="1">
    <citation type="journal article" date="2017" name="Mol. Plant">
        <title>The Genome of Medicinal Plant Macleaya cordata Provides New Insights into Benzylisoquinoline Alkaloids Metabolism.</title>
        <authorList>
            <person name="Liu X."/>
            <person name="Liu Y."/>
            <person name="Huang P."/>
            <person name="Ma Y."/>
            <person name="Qing Z."/>
            <person name="Tang Q."/>
            <person name="Cao H."/>
            <person name="Cheng P."/>
            <person name="Zheng Y."/>
            <person name="Yuan Z."/>
            <person name="Zhou Y."/>
            <person name="Liu J."/>
            <person name="Tang Z."/>
            <person name="Zhuo Y."/>
            <person name="Zhang Y."/>
            <person name="Yu L."/>
            <person name="Huang J."/>
            <person name="Yang P."/>
            <person name="Peng Q."/>
            <person name="Zhang J."/>
            <person name="Jiang W."/>
            <person name="Zhang Z."/>
            <person name="Lin K."/>
            <person name="Ro D.K."/>
            <person name="Chen X."/>
            <person name="Xiong X."/>
            <person name="Shang Y."/>
            <person name="Huang S."/>
            <person name="Zeng J."/>
        </authorList>
    </citation>
    <scope>NUCLEOTIDE SEQUENCE [LARGE SCALE GENOMIC DNA]</scope>
    <source>
        <strain evidence="10">cv. BLH2017</strain>
        <tissue evidence="9">Root</tissue>
    </source>
</reference>
<name>A0A200RAG0_MACCD</name>
<dbReference type="PANTHER" id="PTHR33057">
    <property type="entry name" value="TRANSCRIPTION REPRESSOR OFP7-RELATED"/>
    <property type="match status" value="1"/>
</dbReference>
<evidence type="ECO:0000256" key="6">
    <source>
        <dbReference type="RuleBase" id="RU367028"/>
    </source>
</evidence>
<comment type="caution">
    <text evidence="9">The sequence shown here is derived from an EMBL/GenBank/DDBJ whole genome shotgun (WGS) entry which is preliminary data.</text>
</comment>
<feature type="compositionally biased region" description="Polar residues" evidence="7">
    <location>
        <begin position="79"/>
        <end position="91"/>
    </location>
</feature>
<feature type="compositionally biased region" description="Low complexity" evidence="7">
    <location>
        <begin position="136"/>
        <end position="150"/>
    </location>
</feature>
<comment type="function">
    <text evidence="6">Transcriptional repressor that regulates multiple aspects of plant growth and development.</text>
</comment>
<keyword evidence="5 6" id="KW-0539">Nucleus</keyword>
<accession>A0A200RAG0</accession>
<protein>
    <recommendedName>
        <fullName evidence="6">Transcription repressor</fullName>
    </recommendedName>
    <alternativeName>
        <fullName evidence="6">Ovate family protein</fullName>
    </alternativeName>
</protein>
<feature type="domain" description="OVATE" evidence="8">
    <location>
        <begin position="330"/>
        <end position="389"/>
    </location>
</feature>
<dbReference type="InParanoid" id="A0A200RAG0"/>
<comment type="subcellular location">
    <subcellularLocation>
        <location evidence="1 6">Nucleus</location>
    </subcellularLocation>
</comment>
<dbReference type="AlphaFoldDB" id="A0A200RAG0"/>
<dbReference type="InterPro" id="IPR006458">
    <property type="entry name" value="Ovate_C"/>
</dbReference>
<dbReference type="GO" id="GO:0045892">
    <property type="term" value="P:negative regulation of DNA-templated transcription"/>
    <property type="evidence" value="ECO:0007669"/>
    <property type="project" value="UniProtKB-UniRule"/>
</dbReference>
<proteinExistence type="predicted"/>
<evidence type="ECO:0000256" key="4">
    <source>
        <dbReference type="ARBA" id="ARBA00023163"/>
    </source>
</evidence>
<feature type="compositionally biased region" description="Low complexity" evidence="7">
    <location>
        <begin position="47"/>
        <end position="56"/>
    </location>
</feature>
<evidence type="ECO:0000256" key="5">
    <source>
        <dbReference type="ARBA" id="ARBA00023242"/>
    </source>
</evidence>
<dbReference type="PROSITE" id="PS51754">
    <property type="entry name" value="OVATE"/>
    <property type="match status" value="1"/>
</dbReference>
<keyword evidence="3 6" id="KW-0805">Transcription regulation</keyword>
<gene>
    <name evidence="9" type="ORF">BVC80_8585g6</name>
</gene>
<dbReference type="EMBL" id="MVGT01000182">
    <property type="protein sequence ID" value="OVA19663.1"/>
    <property type="molecule type" value="Genomic_DNA"/>
</dbReference>
<evidence type="ECO:0000256" key="3">
    <source>
        <dbReference type="ARBA" id="ARBA00023015"/>
    </source>
</evidence>
<dbReference type="InterPro" id="IPR038933">
    <property type="entry name" value="Ovate"/>
</dbReference>
<dbReference type="STRING" id="56857.A0A200RAG0"/>
<dbReference type="Proteomes" id="UP000195402">
    <property type="component" value="Unassembled WGS sequence"/>
</dbReference>
<evidence type="ECO:0000259" key="8">
    <source>
        <dbReference type="PROSITE" id="PS51754"/>
    </source>
</evidence>
<organism evidence="9 10">
    <name type="scientific">Macleaya cordata</name>
    <name type="common">Five-seeded plume-poppy</name>
    <name type="synonym">Bocconia cordata</name>
    <dbReference type="NCBI Taxonomy" id="56857"/>
    <lineage>
        <taxon>Eukaryota</taxon>
        <taxon>Viridiplantae</taxon>
        <taxon>Streptophyta</taxon>
        <taxon>Embryophyta</taxon>
        <taxon>Tracheophyta</taxon>
        <taxon>Spermatophyta</taxon>
        <taxon>Magnoliopsida</taxon>
        <taxon>Ranunculales</taxon>
        <taxon>Papaveraceae</taxon>
        <taxon>Papaveroideae</taxon>
        <taxon>Macleaya</taxon>
    </lineage>
</organism>
<dbReference type="NCBIfam" id="TIGR01568">
    <property type="entry name" value="A_thal_3678"/>
    <property type="match status" value="1"/>
</dbReference>
<evidence type="ECO:0000256" key="1">
    <source>
        <dbReference type="ARBA" id="ARBA00004123"/>
    </source>
</evidence>
<sequence length="395" mass="44894">MGNHRFRLSDMIPNAWFYKLKDMSSRTKNHTNTQKNPNNKKHPTPTTPITQPKNPQFSNPRHSYYFTTDPFKTEKLFSSPINPKSTDTQFPPYNPPRKSSKRRTKISRTTIKSSPRISTTTSVISAGCSFRTNLDSTPENSSSPIESSSTDQNLYEYLLPEFGSDPVSVSDPFESLSSWSSSCSCRISSSATDIIIDMDGNDSLNQKFEKINGFDLIPELELPPILTKPPKFSDMVSEIKKKETEPVQYRTGSLSVKVVKEGRMKSFKEQKMNSSIRKSFSSSSGVKIRSNSPRIASRKIQSYSRKMAVSCTTKSSRFSEKKNVSDSFAVVKSSFDPQRDFRESMVEMILENNLRASKDLEDLLACYLSLNSDVYHDLIVKVFEQIWFDLTESRL</sequence>
<dbReference type="Pfam" id="PF13724">
    <property type="entry name" value="DNA_binding_2"/>
    <property type="match status" value="1"/>
</dbReference>
<feature type="compositionally biased region" description="Polar residues" evidence="7">
    <location>
        <begin position="115"/>
        <end position="135"/>
    </location>
</feature>
<keyword evidence="2 6" id="KW-0678">Repressor</keyword>
<evidence type="ECO:0000313" key="9">
    <source>
        <dbReference type="EMBL" id="OVA19663.1"/>
    </source>
</evidence>
<feature type="region of interest" description="Disordered" evidence="7">
    <location>
        <begin position="76"/>
        <end position="150"/>
    </location>
</feature>
<dbReference type="PANTHER" id="PTHR33057:SF82">
    <property type="entry name" value="TRANSCRIPTION REPRESSOR OFP5"/>
    <property type="match status" value="1"/>
</dbReference>
<keyword evidence="4 6" id="KW-0804">Transcription</keyword>
<evidence type="ECO:0000256" key="2">
    <source>
        <dbReference type="ARBA" id="ARBA00022491"/>
    </source>
</evidence>
<dbReference type="FunCoup" id="A0A200RAG0">
    <property type="interactions" value="56"/>
</dbReference>
<dbReference type="OrthoDB" id="1928390at2759"/>
<dbReference type="Pfam" id="PF04844">
    <property type="entry name" value="Ovate"/>
    <property type="match status" value="1"/>
</dbReference>
<dbReference type="OMA" id="EMIEQNN"/>